<feature type="transmembrane region" description="Helical" evidence="1">
    <location>
        <begin position="29"/>
        <end position="49"/>
    </location>
</feature>
<keyword evidence="1" id="KW-0812">Transmembrane</keyword>
<reference evidence="2" key="1">
    <citation type="journal article" date="2021" name="PeerJ">
        <title>Extensive microbial diversity within the chicken gut microbiome revealed by metagenomics and culture.</title>
        <authorList>
            <person name="Gilroy R."/>
            <person name="Ravi A."/>
            <person name="Getino M."/>
            <person name="Pursley I."/>
            <person name="Horton D.L."/>
            <person name="Alikhan N.F."/>
            <person name="Baker D."/>
            <person name="Gharbi K."/>
            <person name="Hall N."/>
            <person name="Watson M."/>
            <person name="Adriaenssens E.M."/>
            <person name="Foster-Nyarko E."/>
            <person name="Jarju S."/>
            <person name="Secka A."/>
            <person name="Antonio M."/>
            <person name="Oren A."/>
            <person name="Chaudhuri R.R."/>
            <person name="La Ragione R."/>
            <person name="Hildebrand F."/>
            <person name="Pallen M.J."/>
        </authorList>
    </citation>
    <scope>NUCLEOTIDE SEQUENCE</scope>
    <source>
        <strain evidence="2">7318</strain>
    </source>
</reference>
<keyword evidence="1" id="KW-0472">Membrane</keyword>
<name>A0A921HMA8_9FIRM</name>
<evidence type="ECO:0000313" key="2">
    <source>
        <dbReference type="EMBL" id="HJF85087.1"/>
    </source>
</evidence>
<protein>
    <submittedName>
        <fullName evidence="2">DUF1290 domain-containing protein</fullName>
    </submittedName>
</protein>
<comment type="caution">
    <text evidence="2">The sequence shown here is derived from an EMBL/GenBank/DDBJ whole genome shotgun (WGS) entry which is preliminary data.</text>
</comment>
<sequence>MNKIFVLCVIAGLLGGVAGYFAPVVIPAEYNKLFSVAILAGMETVFNGIKMLIKDRFNSRLFICNFFVNVFIAVAFVFVGDSLGLDLYYVVLLALGFRLLQDLDIIKLCLFNK</sequence>
<dbReference type="InterPro" id="IPR009709">
    <property type="entry name" value="DUF1290"/>
</dbReference>
<gene>
    <name evidence="2" type="ORF">K8V65_05465</name>
</gene>
<dbReference type="Proteomes" id="UP000780768">
    <property type="component" value="Unassembled WGS sequence"/>
</dbReference>
<dbReference type="Pfam" id="PF06947">
    <property type="entry name" value="DUF1290"/>
    <property type="match status" value="1"/>
</dbReference>
<accession>A0A921HMA8</accession>
<evidence type="ECO:0000313" key="3">
    <source>
        <dbReference type="Proteomes" id="UP000780768"/>
    </source>
</evidence>
<dbReference type="AlphaFoldDB" id="A0A921HMA8"/>
<keyword evidence="1" id="KW-1133">Transmembrane helix</keyword>
<dbReference type="EMBL" id="DYVR01000148">
    <property type="protein sequence ID" value="HJF85087.1"/>
    <property type="molecule type" value="Genomic_DNA"/>
</dbReference>
<reference evidence="2" key="2">
    <citation type="submission" date="2021-09" db="EMBL/GenBank/DDBJ databases">
        <authorList>
            <person name="Gilroy R."/>
        </authorList>
    </citation>
    <scope>NUCLEOTIDE SEQUENCE</scope>
    <source>
        <strain evidence="2">7318</strain>
    </source>
</reference>
<evidence type="ECO:0000256" key="1">
    <source>
        <dbReference type="SAM" id="Phobius"/>
    </source>
</evidence>
<feature type="transmembrane region" description="Helical" evidence="1">
    <location>
        <begin position="61"/>
        <end position="81"/>
    </location>
</feature>
<proteinExistence type="predicted"/>
<dbReference type="RefSeq" id="WP_289548639.1">
    <property type="nucleotide sequence ID" value="NZ_CAKMHU010000011.1"/>
</dbReference>
<organism evidence="2 3">
    <name type="scientific">Megamonas hypermegale</name>
    <dbReference type="NCBI Taxonomy" id="158847"/>
    <lineage>
        <taxon>Bacteria</taxon>
        <taxon>Bacillati</taxon>
        <taxon>Bacillota</taxon>
        <taxon>Negativicutes</taxon>
        <taxon>Selenomonadales</taxon>
        <taxon>Selenomonadaceae</taxon>
        <taxon>Megamonas</taxon>
    </lineage>
</organism>